<reference evidence="2 3" key="1">
    <citation type="submission" date="2018-03" db="EMBL/GenBank/DDBJ databases">
        <title>Draft Genome Sequences of the Obligatory Marine Myxobacteria Enhygromyxa salina SWB007.</title>
        <authorList>
            <person name="Poehlein A."/>
            <person name="Moghaddam J.A."/>
            <person name="Harms H."/>
            <person name="Alanjari M."/>
            <person name="Koenig G.M."/>
            <person name="Daniel R."/>
            <person name="Schaeberle T.F."/>
        </authorList>
    </citation>
    <scope>NUCLEOTIDE SEQUENCE [LARGE SCALE GENOMIC DNA]</scope>
    <source>
        <strain evidence="2 3">SWB007</strain>
    </source>
</reference>
<feature type="domain" description="IrrE N-terminal-like" evidence="1">
    <location>
        <begin position="68"/>
        <end position="170"/>
    </location>
</feature>
<dbReference type="PANTHER" id="PTHR43236">
    <property type="entry name" value="ANTITOXIN HIGA1"/>
    <property type="match status" value="1"/>
</dbReference>
<gene>
    <name evidence="2" type="ORF">ENSA7_56080</name>
</gene>
<name>A0A2S9YAB0_9BACT</name>
<dbReference type="Gene3D" id="1.10.10.2910">
    <property type="match status" value="1"/>
</dbReference>
<dbReference type="InterPro" id="IPR010359">
    <property type="entry name" value="IrrE_HExxH"/>
</dbReference>
<accession>A0A2S9YAB0</accession>
<dbReference type="PANTHER" id="PTHR43236:SF1">
    <property type="entry name" value="BLL7220 PROTEIN"/>
    <property type="match status" value="1"/>
</dbReference>
<sequence length="328" mass="36190">MSLQSQAILAGVDAATTVHRMLRTEESAVERSSPYIDVFGAIDELAVPLYFAPLDNLLGACIREHGPAVGIVVTSRRRLHIQRFTAAHELGHFVLEHEGSLDREILTPWSSRKDPRETAADSFAAEFLIPNWLLTMVAQQHAWWDSSRLSDPGTVYQLSLRLGASYSATCWALGAHSILPVPTAAELSKVPPRKLKKELLPSGFEPPHGWADVWKITDRDHGRKIMASPEDILVLDLAESAAAGYLWEVDDSNVPVVRIVHDHSAIDFDRIGAATRRHLLLEISERSPDSRIALRHHRAFDKSDSLGSLSLIACTSGAHPEGEFRGSN</sequence>
<dbReference type="RefSeq" id="WP_106092488.1">
    <property type="nucleotide sequence ID" value="NZ_PVNL01000114.1"/>
</dbReference>
<evidence type="ECO:0000313" key="3">
    <source>
        <dbReference type="Proteomes" id="UP000238823"/>
    </source>
</evidence>
<proteinExistence type="predicted"/>
<dbReference type="EMBL" id="PVNL01000114">
    <property type="protein sequence ID" value="PRQ02035.1"/>
    <property type="molecule type" value="Genomic_DNA"/>
</dbReference>
<dbReference type="Proteomes" id="UP000238823">
    <property type="component" value="Unassembled WGS sequence"/>
</dbReference>
<comment type="caution">
    <text evidence="2">The sequence shown here is derived from an EMBL/GenBank/DDBJ whole genome shotgun (WGS) entry which is preliminary data.</text>
</comment>
<protein>
    <recommendedName>
        <fullName evidence="1">IrrE N-terminal-like domain-containing protein</fullName>
    </recommendedName>
</protein>
<dbReference type="InterPro" id="IPR052345">
    <property type="entry name" value="Rad_response_metalloprotease"/>
</dbReference>
<dbReference type="Pfam" id="PF06114">
    <property type="entry name" value="Peptidase_M78"/>
    <property type="match status" value="1"/>
</dbReference>
<dbReference type="OrthoDB" id="9794834at2"/>
<dbReference type="AlphaFoldDB" id="A0A2S9YAB0"/>
<organism evidence="2 3">
    <name type="scientific">Enhygromyxa salina</name>
    <dbReference type="NCBI Taxonomy" id="215803"/>
    <lineage>
        <taxon>Bacteria</taxon>
        <taxon>Pseudomonadati</taxon>
        <taxon>Myxococcota</taxon>
        <taxon>Polyangia</taxon>
        <taxon>Nannocystales</taxon>
        <taxon>Nannocystaceae</taxon>
        <taxon>Enhygromyxa</taxon>
    </lineage>
</organism>
<evidence type="ECO:0000313" key="2">
    <source>
        <dbReference type="EMBL" id="PRQ02035.1"/>
    </source>
</evidence>
<evidence type="ECO:0000259" key="1">
    <source>
        <dbReference type="Pfam" id="PF06114"/>
    </source>
</evidence>